<keyword evidence="3" id="KW-0813">Transport</keyword>
<evidence type="ECO:0000313" key="10">
    <source>
        <dbReference type="EMBL" id="KAA8547856.1"/>
    </source>
</evidence>
<keyword evidence="7 9" id="KW-0472">Membrane</keyword>
<evidence type="ECO:0000256" key="8">
    <source>
        <dbReference type="SAM" id="MobiDB-lite"/>
    </source>
</evidence>
<evidence type="ECO:0000256" key="5">
    <source>
        <dbReference type="ARBA" id="ARBA00022970"/>
    </source>
</evidence>
<evidence type="ECO:0000256" key="3">
    <source>
        <dbReference type="ARBA" id="ARBA00022448"/>
    </source>
</evidence>
<dbReference type="InterPro" id="IPR040359">
    <property type="entry name" value="GDU"/>
</dbReference>
<dbReference type="PANTHER" id="PTHR33228:SF76">
    <property type="entry name" value="PROTEIN GLUTAMINE DUMPER 7"/>
    <property type="match status" value="1"/>
</dbReference>
<comment type="similarity">
    <text evidence="2">Belongs to the GLUTAMINE DUMPER 1 (TC 9.B.60) family.</text>
</comment>
<dbReference type="AlphaFoldDB" id="A0A5J5BYY3"/>
<feature type="transmembrane region" description="Helical" evidence="9">
    <location>
        <begin position="20"/>
        <end position="43"/>
    </location>
</feature>
<keyword evidence="4 9" id="KW-0812">Transmembrane</keyword>
<organism evidence="10 11">
    <name type="scientific">Nyssa sinensis</name>
    <dbReference type="NCBI Taxonomy" id="561372"/>
    <lineage>
        <taxon>Eukaryota</taxon>
        <taxon>Viridiplantae</taxon>
        <taxon>Streptophyta</taxon>
        <taxon>Embryophyta</taxon>
        <taxon>Tracheophyta</taxon>
        <taxon>Spermatophyta</taxon>
        <taxon>Magnoliopsida</taxon>
        <taxon>eudicotyledons</taxon>
        <taxon>Gunneridae</taxon>
        <taxon>Pentapetalae</taxon>
        <taxon>asterids</taxon>
        <taxon>Cornales</taxon>
        <taxon>Nyssaceae</taxon>
        <taxon>Nyssa</taxon>
    </lineage>
</organism>
<dbReference type="EMBL" id="CM018032">
    <property type="protein sequence ID" value="KAA8547856.1"/>
    <property type="molecule type" value="Genomic_DNA"/>
</dbReference>
<evidence type="ECO:0000313" key="11">
    <source>
        <dbReference type="Proteomes" id="UP000325577"/>
    </source>
</evidence>
<gene>
    <name evidence="10" type="ORF">F0562_004285</name>
</gene>
<keyword evidence="6 9" id="KW-1133">Transmembrane helix</keyword>
<evidence type="ECO:0000256" key="2">
    <source>
        <dbReference type="ARBA" id="ARBA00009977"/>
    </source>
</evidence>
<keyword evidence="11" id="KW-1185">Reference proteome</keyword>
<dbReference type="GO" id="GO:0080143">
    <property type="term" value="P:regulation of amino acid export"/>
    <property type="evidence" value="ECO:0007669"/>
    <property type="project" value="InterPro"/>
</dbReference>
<evidence type="ECO:0000256" key="7">
    <source>
        <dbReference type="ARBA" id="ARBA00023136"/>
    </source>
</evidence>
<dbReference type="GO" id="GO:0016020">
    <property type="term" value="C:membrane"/>
    <property type="evidence" value="ECO:0007669"/>
    <property type="project" value="UniProtKB-SubCell"/>
</dbReference>
<evidence type="ECO:0000256" key="1">
    <source>
        <dbReference type="ARBA" id="ARBA00004167"/>
    </source>
</evidence>
<dbReference type="PANTHER" id="PTHR33228">
    <property type="entry name" value="PROTEIN GLUTAMINE DUMPER 4-RELATED"/>
    <property type="match status" value="1"/>
</dbReference>
<keyword evidence="5" id="KW-0029">Amino-acid transport</keyword>
<protein>
    <submittedName>
        <fullName evidence="10">Uncharacterized protein</fullName>
    </submittedName>
</protein>
<reference evidence="10 11" key="1">
    <citation type="submission" date="2019-09" db="EMBL/GenBank/DDBJ databases">
        <title>A chromosome-level genome assembly of the Chinese tupelo Nyssa sinensis.</title>
        <authorList>
            <person name="Yang X."/>
            <person name="Kang M."/>
            <person name="Yang Y."/>
            <person name="Xiong H."/>
            <person name="Wang M."/>
            <person name="Zhang Z."/>
            <person name="Wang Z."/>
            <person name="Wu H."/>
            <person name="Ma T."/>
            <person name="Liu J."/>
            <person name="Xi Z."/>
        </authorList>
    </citation>
    <scope>NUCLEOTIDE SEQUENCE [LARGE SCALE GENOMIC DNA]</scope>
    <source>
        <strain evidence="10">J267</strain>
        <tissue evidence="10">Leaf</tissue>
    </source>
</reference>
<dbReference type="OrthoDB" id="1939300at2759"/>
<dbReference type="GO" id="GO:0006865">
    <property type="term" value="P:amino acid transport"/>
    <property type="evidence" value="ECO:0007669"/>
    <property type="project" value="UniProtKB-KW"/>
</dbReference>
<evidence type="ECO:0000256" key="6">
    <source>
        <dbReference type="ARBA" id="ARBA00022989"/>
    </source>
</evidence>
<proteinExistence type="inferred from homology"/>
<evidence type="ECO:0000256" key="9">
    <source>
        <dbReference type="SAM" id="Phobius"/>
    </source>
</evidence>
<evidence type="ECO:0000256" key="4">
    <source>
        <dbReference type="ARBA" id="ARBA00022692"/>
    </source>
</evidence>
<feature type="region of interest" description="Disordered" evidence="8">
    <location>
        <begin position="171"/>
        <end position="191"/>
    </location>
</feature>
<dbReference type="Proteomes" id="UP000325577">
    <property type="component" value="Linkage Group LG1"/>
</dbReference>
<comment type="subcellular location">
    <subcellularLocation>
        <location evidence="1">Membrane</location>
        <topology evidence="1">Single-pass membrane protein</topology>
    </subcellularLocation>
</comment>
<sequence>MRPANTTSSGTEVWQWNSPIPYLFGSLALALALITVALFVLACSYRKRAFNSSDDAEDRKPVKIMDTKAANMDDKPKVILCKTARVWIEVDTTEEMPTKIHVLEPDGNLYWQQAIYEWKPQVCSICKVFGHMALIDAPEPLRPGLPKSRRIGKDTTVQNDRVVGNKLVTSVAQNPDGGEGKRKDIGEPVDTTTSNSFGTLATLGDSEVVLETPVIVFSMMREVQNHIKEKSKAKGIQVGIRRTGTAKGILSTAAGLLIINLLNDFPRLLEYKGPK</sequence>
<name>A0A5J5BYY3_9ASTE</name>
<accession>A0A5J5BYY3</accession>